<evidence type="ECO:0000256" key="1">
    <source>
        <dbReference type="ARBA" id="ARBA00022536"/>
    </source>
</evidence>
<dbReference type="Proteomes" id="UP001174136">
    <property type="component" value="Unassembled WGS sequence"/>
</dbReference>
<keyword evidence="3" id="KW-0677">Repeat</keyword>
<sequence length="156" mass="17239">MDTGQYCNSCLQAIIRVCVCLCVLCIPGVCEPVCMNRGKCVGANTCSCTSGWRGKRCNIPACLQKCRNGGECVGTNTCHCPVGWEGIQCQTPVCKVQCLNGGRCVLPDYCHCRRGYKGRTCGVKYYLIAPGYQQVWIPPTAPKYCQWIHTRHYLSV</sequence>
<evidence type="ECO:0000256" key="4">
    <source>
        <dbReference type="ARBA" id="ARBA00023157"/>
    </source>
</evidence>
<dbReference type="InterPro" id="IPR000742">
    <property type="entry name" value="EGF"/>
</dbReference>
<feature type="disulfide bond" evidence="5">
    <location>
        <begin position="94"/>
        <end position="104"/>
    </location>
</feature>
<dbReference type="GO" id="GO:0005102">
    <property type="term" value="F:signaling receptor binding"/>
    <property type="evidence" value="ECO:0007669"/>
    <property type="project" value="TreeGrafter"/>
</dbReference>
<proteinExistence type="predicted"/>
<protein>
    <submittedName>
        <fullName evidence="7">von Willebrand factor D and EGF domain-containing protein</fullName>
    </submittedName>
</protein>
<dbReference type="InterPro" id="IPR013032">
    <property type="entry name" value="EGF-like_CS"/>
</dbReference>
<dbReference type="PROSITE" id="PS50026">
    <property type="entry name" value="EGF_3"/>
    <property type="match status" value="2"/>
</dbReference>
<accession>A0AA47M9Q5</accession>
<dbReference type="AlphaFoldDB" id="A0AA47M9Q5"/>
<name>A0AA47M9Q5_MERPO</name>
<reference evidence="7" key="1">
    <citation type="journal article" date="2023" name="Front. Mar. Sci.">
        <title>A new Merluccius polli reference genome to investigate the effects of global change in West African waters.</title>
        <authorList>
            <person name="Mateo J.L."/>
            <person name="Blanco-Fernandez C."/>
            <person name="Garcia-Vazquez E."/>
            <person name="Machado-Schiaffino G."/>
        </authorList>
    </citation>
    <scope>NUCLEOTIDE SEQUENCE</scope>
    <source>
        <strain evidence="7">C29</strain>
        <tissue evidence="7">Fin</tissue>
    </source>
</reference>
<dbReference type="PROSITE" id="PS01186">
    <property type="entry name" value="EGF_2"/>
    <property type="match status" value="2"/>
</dbReference>
<organism evidence="7 8">
    <name type="scientific">Merluccius polli</name>
    <name type="common">Benguela hake</name>
    <name type="synonym">Merluccius cadenati</name>
    <dbReference type="NCBI Taxonomy" id="89951"/>
    <lineage>
        <taxon>Eukaryota</taxon>
        <taxon>Metazoa</taxon>
        <taxon>Chordata</taxon>
        <taxon>Craniata</taxon>
        <taxon>Vertebrata</taxon>
        <taxon>Euteleostomi</taxon>
        <taxon>Actinopterygii</taxon>
        <taxon>Neopterygii</taxon>
        <taxon>Teleostei</taxon>
        <taxon>Neoteleostei</taxon>
        <taxon>Acanthomorphata</taxon>
        <taxon>Zeiogadaria</taxon>
        <taxon>Gadariae</taxon>
        <taxon>Gadiformes</taxon>
        <taxon>Gadoidei</taxon>
        <taxon>Merlucciidae</taxon>
        <taxon>Merluccius</taxon>
    </lineage>
</organism>
<evidence type="ECO:0000256" key="5">
    <source>
        <dbReference type="PROSITE-ProRule" id="PRU00076"/>
    </source>
</evidence>
<evidence type="ECO:0000256" key="3">
    <source>
        <dbReference type="ARBA" id="ARBA00022737"/>
    </source>
</evidence>
<evidence type="ECO:0000313" key="7">
    <source>
        <dbReference type="EMBL" id="KAK0136097.1"/>
    </source>
</evidence>
<dbReference type="InterPro" id="IPR050969">
    <property type="entry name" value="Dev_Signal_Modulators"/>
</dbReference>
<keyword evidence="8" id="KW-1185">Reference proteome</keyword>
<evidence type="ECO:0000256" key="2">
    <source>
        <dbReference type="ARBA" id="ARBA00022729"/>
    </source>
</evidence>
<evidence type="ECO:0000259" key="6">
    <source>
        <dbReference type="PROSITE" id="PS50026"/>
    </source>
</evidence>
<keyword evidence="1 5" id="KW-0245">EGF-like domain</keyword>
<dbReference type="GO" id="GO:0009986">
    <property type="term" value="C:cell surface"/>
    <property type="evidence" value="ECO:0007669"/>
    <property type="project" value="TreeGrafter"/>
</dbReference>
<feature type="disulfide bond" evidence="5">
    <location>
        <begin position="80"/>
        <end position="89"/>
    </location>
</feature>
<dbReference type="PROSITE" id="PS00022">
    <property type="entry name" value="EGF_1"/>
    <property type="match status" value="2"/>
</dbReference>
<dbReference type="Gene3D" id="2.10.25.10">
    <property type="entry name" value="Laminin"/>
    <property type="match status" value="3"/>
</dbReference>
<dbReference type="GO" id="GO:0005576">
    <property type="term" value="C:extracellular region"/>
    <property type="evidence" value="ECO:0007669"/>
    <property type="project" value="TreeGrafter"/>
</dbReference>
<comment type="caution">
    <text evidence="5">Lacks conserved residue(s) required for the propagation of feature annotation.</text>
</comment>
<evidence type="ECO:0000313" key="8">
    <source>
        <dbReference type="Proteomes" id="UP001174136"/>
    </source>
</evidence>
<dbReference type="Pfam" id="PF12661">
    <property type="entry name" value="hEGF"/>
    <property type="match status" value="3"/>
</dbReference>
<feature type="domain" description="EGF-like" evidence="6">
    <location>
        <begin position="91"/>
        <end position="122"/>
    </location>
</feature>
<feature type="disulfide bond" evidence="5">
    <location>
        <begin position="112"/>
        <end position="121"/>
    </location>
</feature>
<keyword evidence="4 5" id="KW-1015">Disulfide bond</keyword>
<comment type="caution">
    <text evidence="7">The sequence shown here is derived from an EMBL/GenBank/DDBJ whole genome shotgun (WGS) entry which is preliminary data.</text>
</comment>
<keyword evidence="2" id="KW-0732">Signal</keyword>
<feature type="disulfide bond" evidence="5">
    <location>
        <begin position="62"/>
        <end position="72"/>
    </location>
</feature>
<feature type="domain" description="EGF-like" evidence="6">
    <location>
        <begin position="58"/>
        <end position="90"/>
    </location>
</feature>
<dbReference type="SMART" id="SM00181">
    <property type="entry name" value="EGF"/>
    <property type="match status" value="3"/>
</dbReference>
<gene>
    <name evidence="7" type="primary">VWDE_5</name>
    <name evidence="7" type="ORF">N1851_028010</name>
</gene>
<dbReference type="PANTHER" id="PTHR14949:SF53">
    <property type="entry name" value="VON WILLEBRAND FACTOR D AND EGF DOMAIN-CONTAINING PROTEIN"/>
    <property type="match status" value="1"/>
</dbReference>
<dbReference type="SUPFAM" id="SSF57196">
    <property type="entry name" value="EGF/Laminin"/>
    <property type="match status" value="2"/>
</dbReference>
<dbReference type="PANTHER" id="PTHR14949">
    <property type="entry name" value="EGF-LIKE-DOMAIN, MULTIPLE 7, 8"/>
    <property type="match status" value="1"/>
</dbReference>
<dbReference type="EMBL" id="JAOPHQ010005236">
    <property type="protein sequence ID" value="KAK0136097.1"/>
    <property type="molecule type" value="Genomic_DNA"/>
</dbReference>